<protein>
    <submittedName>
        <fullName evidence="10">RND transporter MFP subunit</fullName>
    </submittedName>
</protein>
<dbReference type="PANTHER" id="PTHR30469:SF37">
    <property type="entry name" value="RAGD PROTEIN"/>
    <property type="match status" value="1"/>
</dbReference>
<dbReference type="InterPro" id="IPR058627">
    <property type="entry name" value="MdtA-like_C"/>
</dbReference>
<comment type="caution">
    <text evidence="10">The sequence shown here is derived from an EMBL/GenBank/DDBJ whole genome shotgun (WGS) entry which is preliminary data.</text>
</comment>
<comment type="subcellular location">
    <subcellularLocation>
        <location evidence="1">Cell envelope</location>
    </subcellularLocation>
</comment>
<dbReference type="EMBL" id="FCOB02000006">
    <property type="protein sequence ID" value="SAK54606.1"/>
    <property type="molecule type" value="Genomic_DNA"/>
</dbReference>
<dbReference type="InterPro" id="IPR006143">
    <property type="entry name" value="RND_pump_MFP"/>
</dbReference>
<comment type="similarity">
    <text evidence="2">Belongs to the membrane fusion protein (MFP) (TC 8.A.1) family.</text>
</comment>
<keyword evidence="3" id="KW-0813">Transport</keyword>
<dbReference type="GO" id="GO:0015562">
    <property type="term" value="F:efflux transmembrane transporter activity"/>
    <property type="evidence" value="ECO:0007669"/>
    <property type="project" value="TreeGrafter"/>
</dbReference>
<reference evidence="10" key="1">
    <citation type="submission" date="2016-01" db="EMBL/GenBank/DDBJ databases">
        <authorList>
            <person name="Peeters C."/>
        </authorList>
    </citation>
    <scope>NUCLEOTIDE SEQUENCE [LARGE SCALE GENOMIC DNA]</scope>
    <source>
        <strain evidence="10">LMG 29326</strain>
    </source>
</reference>
<feature type="domain" description="Multidrug resistance protein MdtA-like C-terminal permuted SH3" evidence="9">
    <location>
        <begin position="316"/>
        <end position="368"/>
    </location>
</feature>
<dbReference type="Pfam" id="PF25967">
    <property type="entry name" value="RND-MFP_C"/>
    <property type="match status" value="1"/>
</dbReference>
<evidence type="ECO:0000256" key="1">
    <source>
        <dbReference type="ARBA" id="ARBA00004196"/>
    </source>
</evidence>
<evidence type="ECO:0000256" key="2">
    <source>
        <dbReference type="ARBA" id="ARBA00009477"/>
    </source>
</evidence>
<sequence length="406" mass="43525">MEEQLSQRSGSTKRGRLWLVIALVVVVALVAQGILSRRAAHAELERDANEHGVQTVEVIKPARMKASQDLVLAGDIRAFSDAPIFARTNGYLKRWTVDIGTKVKKGQLLAEIDAPEINDQLRQARADAQTARANYLLAKTTAERWALMLKNNSVSRQETDEKNGDMLAKEAALNAAQANVSRLEQLVSFQKIYAPFDGVVTARNTDVGQLIDAGSGAAGRELFHIQDASTLRVFVDVPQAYARMVTVGLPAELLLNEERNRKFEGVTVRTAGAVDPVARTMRVEVDVKNPTGELLAGAYAQVRFQLTSANPSYTLPGNALLFRPDGVHAASVDANNRVKLLPITLGTDYGTRVSVVSGLNGDERVIVNPPDSIIDGAEVRIGRAAPSGGASQGARGGAGKAEGSES</sequence>
<keyword evidence="5" id="KW-1133">Transmembrane helix</keyword>
<dbReference type="Gene3D" id="2.40.420.20">
    <property type="match status" value="1"/>
</dbReference>
<dbReference type="Gene3D" id="2.40.50.100">
    <property type="match status" value="1"/>
</dbReference>
<dbReference type="Proteomes" id="UP000054978">
    <property type="component" value="Unassembled WGS sequence"/>
</dbReference>
<organism evidence="10 11">
    <name type="scientific">Caballeronia ptereochthonis</name>
    <dbReference type="NCBI Taxonomy" id="1777144"/>
    <lineage>
        <taxon>Bacteria</taxon>
        <taxon>Pseudomonadati</taxon>
        <taxon>Pseudomonadota</taxon>
        <taxon>Betaproteobacteria</taxon>
        <taxon>Burkholderiales</taxon>
        <taxon>Burkholderiaceae</taxon>
        <taxon>Caballeronia</taxon>
    </lineage>
</organism>
<evidence type="ECO:0000259" key="8">
    <source>
        <dbReference type="Pfam" id="PF25954"/>
    </source>
</evidence>
<feature type="compositionally biased region" description="Gly residues" evidence="4">
    <location>
        <begin position="390"/>
        <end position="400"/>
    </location>
</feature>
<dbReference type="GO" id="GO:1990281">
    <property type="term" value="C:efflux pump complex"/>
    <property type="evidence" value="ECO:0007669"/>
    <property type="project" value="TreeGrafter"/>
</dbReference>
<keyword evidence="11" id="KW-1185">Reference proteome</keyword>
<dbReference type="NCBIfam" id="TIGR01730">
    <property type="entry name" value="RND_mfp"/>
    <property type="match status" value="1"/>
</dbReference>
<proteinExistence type="inferred from homology"/>
<dbReference type="Gene3D" id="1.10.287.470">
    <property type="entry name" value="Helix hairpin bin"/>
    <property type="match status" value="1"/>
</dbReference>
<feature type="transmembrane region" description="Helical" evidence="5">
    <location>
        <begin position="17"/>
        <end position="35"/>
    </location>
</feature>
<feature type="region of interest" description="Disordered" evidence="4">
    <location>
        <begin position="384"/>
        <end position="406"/>
    </location>
</feature>
<dbReference type="PANTHER" id="PTHR30469">
    <property type="entry name" value="MULTIDRUG RESISTANCE PROTEIN MDTA"/>
    <property type="match status" value="1"/>
</dbReference>
<evidence type="ECO:0000313" key="11">
    <source>
        <dbReference type="Proteomes" id="UP000054978"/>
    </source>
</evidence>
<keyword evidence="5" id="KW-0812">Transmembrane</keyword>
<name>A0A158AAH1_9BURK</name>
<dbReference type="Pfam" id="PF25917">
    <property type="entry name" value="BSH_RND"/>
    <property type="match status" value="1"/>
</dbReference>
<dbReference type="Pfam" id="PF25954">
    <property type="entry name" value="Beta-barrel_RND_2"/>
    <property type="match status" value="1"/>
</dbReference>
<keyword evidence="5" id="KW-0472">Membrane</keyword>
<gene>
    <name evidence="10" type="ORF">AWB83_01533</name>
</gene>
<evidence type="ECO:0000256" key="4">
    <source>
        <dbReference type="SAM" id="MobiDB-lite"/>
    </source>
</evidence>
<feature type="domain" description="Multidrug resistance protein MdtA-like alpha-helical hairpin" evidence="6">
    <location>
        <begin position="120"/>
        <end position="180"/>
    </location>
</feature>
<feature type="domain" description="CusB-like beta-barrel" evidence="8">
    <location>
        <begin position="235"/>
        <end position="305"/>
    </location>
</feature>
<dbReference type="AlphaFoldDB" id="A0A158AAH1"/>
<accession>A0A158AAH1</accession>
<evidence type="ECO:0000256" key="5">
    <source>
        <dbReference type="SAM" id="Phobius"/>
    </source>
</evidence>
<dbReference type="Pfam" id="PF25876">
    <property type="entry name" value="HH_MFP_RND"/>
    <property type="match status" value="1"/>
</dbReference>
<dbReference type="Gene3D" id="2.40.30.170">
    <property type="match status" value="1"/>
</dbReference>
<dbReference type="STRING" id="1777144.AWB83_01533"/>
<dbReference type="InterPro" id="IPR058625">
    <property type="entry name" value="MdtA-like_BSH"/>
</dbReference>
<dbReference type="RefSeq" id="WP_087043946.1">
    <property type="nucleotide sequence ID" value="NZ_FCOB02000006.1"/>
</dbReference>
<dbReference type="SUPFAM" id="SSF111369">
    <property type="entry name" value="HlyD-like secretion proteins"/>
    <property type="match status" value="1"/>
</dbReference>
<evidence type="ECO:0000313" key="10">
    <source>
        <dbReference type="EMBL" id="SAK54606.1"/>
    </source>
</evidence>
<evidence type="ECO:0000259" key="7">
    <source>
        <dbReference type="Pfam" id="PF25917"/>
    </source>
</evidence>
<dbReference type="InterPro" id="IPR058624">
    <property type="entry name" value="MdtA-like_HH"/>
</dbReference>
<evidence type="ECO:0000256" key="3">
    <source>
        <dbReference type="ARBA" id="ARBA00022448"/>
    </source>
</evidence>
<dbReference type="InterPro" id="IPR058792">
    <property type="entry name" value="Beta-barrel_RND_2"/>
</dbReference>
<evidence type="ECO:0000259" key="6">
    <source>
        <dbReference type="Pfam" id="PF25876"/>
    </source>
</evidence>
<feature type="domain" description="Multidrug resistance protein MdtA-like barrel-sandwich hybrid" evidence="7">
    <location>
        <begin position="84"/>
        <end position="215"/>
    </location>
</feature>
<evidence type="ECO:0000259" key="9">
    <source>
        <dbReference type="Pfam" id="PF25967"/>
    </source>
</evidence>
<dbReference type="OrthoDB" id="9806939at2"/>